<evidence type="ECO:0000256" key="1">
    <source>
        <dbReference type="SAM" id="MobiDB-lite"/>
    </source>
</evidence>
<dbReference type="SUPFAM" id="SSF46894">
    <property type="entry name" value="C-terminal effector domain of the bipartite response regulators"/>
    <property type="match status" value="1"/>
</dbReference>
<dbReference type="InterPro" id="IPR016032">
    <property type="entry name" value="Sig_transdc_resp-reg_C-effctor"/>
</dbReference>
<dbReference type="PRINTS" id="PR00038">
    <property type="entry name" value="HTHLUXR"/>
</dbReference>
<sequence>MTIQHSGIAADHQNSDYSKPAANSRFKSLELSRRPIVLLDRRTLNRDCLTKALVSGYGLDVIPVAEIQDWIRTGQTEPPAIVLLFVSGWLVEAEINNLLSVWPKSLDIPPIIVFSDDENIKHIVSALEKGARGYIAPSTPLDVVVEALNLVIAGGTFIPASSIIAAQRNSDETRSSPAAPVNGFTARQTAIIEKLRIGKSNKLIAYELSMCESTVKVHVRNIMKKLNAKNRTEVAFLASRLAR</sequence>
<dbReference type="Gene3D" id="3.40.50.2300">
    <property type="match status" value="1"/>
</dbReference>
<dbReference type="GO" id="GO:0006355">
    <property type="term" value="P:regulation of DNA-templated transcription"/>
    <property type="evidence" value="ECO:0007669"/>
    <property type="project" value="InterPro"/>
</dbReference>
<dbReference type="SMART" id="SM00421">
    <property type="entry name" value="HTH_LUXR"/>
    <property type="match status" value="1"/>
</dbReference>
<evidence type="ECO:0000313" key="4">
    <source>
        <dbReference type="Proteomes" id="UP000005952"/>
    </source>
</evidence>
<name>N0BBU8_9HYPH</name>
<feature type="region of interest" description="Disordered" evidence="1">
    <location>
        <begin position="1"/>
        <end position="20"/>
    </location>
</feature>
<dbReference type="HOGENOM" id="CLU_000445_90_8_5"/>
<dbReference type="STRING" id="670307.HYPDE_29628"/>
<evidence type="ECO:0000313" key="3">
    <source>
        <dbReference type="EMBL" id="AGK57600.1"/>
    </source>
</evidence>
<dbReference type="PANTHER" id="PTHR45566">
    <property type="entry name" value="HTH-TYPE TRANSCRIPTIONAL REGULATOR YHJB-RELATED"/>
    <property type="match status" value="1"/>
</dbReference>
<dbReference type="InterPro" id="IPR051015">
    <property type="entry name" value="EvgA-like"/>
</dbReference>
<dbReference type="InterPro" id="IPR011006">
    <property type="entry name" value="CheY-like_superfamily"/>
</dbReference>
<proteinExistence type="predicted"/>
<dbReference type="KEGG" id="hdt:HYPDE_29628"/>
<dbReference type="InterPro" id="IPR000792">
    <property type="entry name" value="Tscrpt_reg_LuxR_C"/>
</dbReference>
<dbReference type="GO" id="GO:0003677">
    <property type="term" value="F:DNA binding"/>
    <property type="evidence" value="ECO:0007669"/>
    <property type="project" value="InterPro"/>
</dbReference>
<feature type="domain" description="HTH luxR-type" evidence="2">
    <location>
        <begin position="177"/>
        <end position="242"/>
    </location>
</feature>
<dbReference type="PANTHER" id="PTHR45566:SF1">
    <property type="entry name" value="HTH-TYPE TRANSCRIPTIONAL REGULATOR YHJB-RELATED"/>
    <property type="match status" value="1"/>
</dbReference>
<gene>
    <name evidence="3" type="ORF">HYPDE_29628</name>
</gene>
<dbReference type="SUPFAM" id="SSF52172">
    <property type="entry name" value="CheY-like"/>
    <property type="match status" value="1"/>
</dbReference>
<dbReference type="RefSeq" id="WP_015597635.1">
    <property type="nucleotide sequence ID" value="NC_021172.1"/>
</dbReference>
<keyword evidence="4" id="KW-1185">Reference proteome</keyword>
<dbReference type="eggNOG" id="COG2197">
    <property type="taxonomic scope" value="Bacteria"/>
</dbReference>
<accession>N0BBU8</accession>
<organism evidence="3 4">
    <name type="scientific">Hyphomicrobium denitrificans 1NES1</name>
    <dbReference type="NCBI Taxonomy" id="670307"/>
    <lineage>
        <taxon>Bacteria</taxon>
        <taxon>Pseudomonadati</taxon>
        <taxon>Pseudomonadota</taxon>
        <taxon>Alphaproteobacteria</taxon>
        <taxon>Hyphomicrobiales</taxon>
        <taxon>Hyphomicrobiaceae</taxon>
        <taxon>Hyphomicrobium</taxon>
    </lineage>
</organism>
<dbReference type="CDD" id="cd06170">
    <property type="entry name" value="LuxR_C_like"/>
    <property type="match status" value="1"/>
</dbReference>
<dbReference type="AlphaFoldDB" id="N0BBU8"/>
<dbReference type="PROSITE" id="PS00622">
    <property type="entry name" value="HTH_LUXR_1"/>
    <property type="match status" value="1"/>
</dbReference>
<evidence type="ECO:0000259" key="2">
    <source>
        <dbReference type="PROSITE" id="PS50043"/>
    </source>
</evidence>
<protein>
    <submittedName>
        <fullName evidence="3">LuxR family two component transcriptional regulator</fullName>
    </submittedName>
</protein>
<dbReference type="Pfam" id="PF00196">
    <property type="entry name" value="GerE"/>
    <property type="match status" value="1"/>
</dbReference>
<reference evidence="3 4" key="1">
    <citation type="journal article" date="2013" name="Genome Announc.">
        <title>Genome sequences for three denitrifying bacterial strains isolated from a uranium- and nitrate-contaminated subsurface environment.</title>
        <authorList>
            <person name="Venkatramanan R."/>
            <person name="Prakash O."/>
            <person name="Woyke T."/>
            <person name="Chain P."/>
            <person name="Goodwin L.A."/>
            <person name="Watson D."/>
            <person name="Brooks S."/>
            <person name="Kostka J.E."/>
            <person name="Green S.J."/>
        </authorList>
    </citation>
    <scope>NUCLEOTIDE SEQUENCE [LARGE SCALE GENOMIC DNA]</scope>
    <source>
        <strain evidence="3 4">1NES1</strain>
    </source>
</reference>
<dbReference type="Proteomes" id="UP000005952">
    <property type="component" value="Chromosome"/>
</dbReference>
<dbReference type="EMBL" id="CP005587">
    <property type="protein sequence ID" value="AGK57600.1"/>
    <property type="molecule type" value="Genomic_DNA"/>
</dbReference>
<dbReference type="PROSITE" id="PS50043">
    <property type="entry name" value="HTH_LUXR_2"/>
    <property type="match status" value="1"/>
</dbReference>